<dbReference type="EMBL" id="CP029192">
    <property type="protein sequence ID" value="QES32185.1"/>
    <property type="molecule type" value="Genomic_DNA"/>
</dbReference>
<evidence type="ECO:0000313" key="3">
    <source>
        <dbReference type="Proteomes" id="UP000322927"/>
    </source>
</evidence>
<dbReference type="SUPFAM" id="SSF51197">
    <property type="entry name" value="Clavaminate synthase-like"/>
    <property type="match status" value="1"/>
</dbReference>
<proteinExistence type="predicted"/>
<evidence type="ECO:0008006" key="4">
    <source>
        <dbReference type="Google" id="ProtNLM"/>
    </source>
</evidence>
<name>A0A5P2BNY1_STRVZ</name>
<feature type="compositionally biased region" description="Basic and acidic residues" evidence="1">
    <location>
        <begin position="250"/>
        <end position="268"/>
    </location>
</feature>
<organism evidence="2 3">
    <name type="scientific">Streptomyces venezuelae</name>
    <dbReference type="NCBI Taxonomy" id="54571"/>
    <lineage>
        <taxon>Bacteria</taxon>
        <taxon>Bacillati</taxon>
        <taxon>Actinomycetota</taxon>
        <taxon>Actinomycetes</taxon>
        <taxon>Kitasatosporales</taxon>
        <taxon>Streptomycetaceae</taxon>
        <taxon>Streptomyces</taxon>
    </lineage>
</organism>
<protein>
    <recommendedName>
        <fullName evidence="4">ArpA protein</fullName>
    </recommendedName>
</protein>
<sequence length="268" mass="30566">MRPGERIGGLVQSLSEHLVSNVEEHLLEGARRAFLQNGFTKLPFLVPDRVKSSVADEIENLVAEHGVRRGMSFKETGGTPRQMRNVRHREISEHGTVIPHVYASTDLLDALGRVAGEPVLPCPYEPERYVITELEQSGDTHGWHWDDYSFALVWVVACPPAEHGGFVQCVPRTYWNKQDPQLHRQFISQPIHSFELRPGDLYLMRTDTTLHRVYPLTSGRRLIINMGYASRADLHKPISHETMDGLWNGSREDQTERMDHTDQAEQTV</sequence>
<dbReference type="AlphaFoldDB" id="A0A5P2BNY1"/>
<gene>
    <name evidence="2" type="ORF">DEJ48_00995</name>
</gene>
<evidence type="ECO:0000256" key="1">
    <source>
        <dbReference type="SAM" id="MobiDB-lite"/>
    </source>
</evidence>
<dbReference type="Pfam" id="PF23169">
    <property type="entry name" value="HalD"/>
    <property type="match status" value="1"/>
</dbReference>
<dbReference type="Gene3D" id="2.60.120.620">
    <property type="entry name" value="q2cbj1_9rhob like domain"/>
    <property type="match status" value="1"/>
</dbReference>
<accession>A0A5P2BNY1</accession>
<dbReference type="InterPro" id="IPR056470">
    <property type="entry name" value="BesD/HalB-like"/>
</dbReference>
<evidence type="ECO:0000313" key="2">
    <source>
        <dbReference type="EMBL" id="QES32185.1"/>
    </source>
</evidence>
<dbReference type="RefSeq" id="WP_150213564.1">
    <property type="nucleotide sequence ID" value="NZ_CP029192.1"/>
</dbReference>
<reference evidence="2 3" key="1">
    <citation type="submission" date="2018-05" db="EMBL/GenBank/DDBJ databases">
        <title>Streptomyces venezuelae.</title>
        <authorList>
            <person name="Kim W."/>
            <person name="Lee N."/>
            <person name="Cho B.-K."/>
        </authorList>
    </citation>
    <scope>NUCLEOTIDE SEQUENCE [LARGE SCALE GENOMIC DNA]</scope>
    <source>
        <strain evidence="2 3">ATCC 14584</strain>
    </source>
</reference>
<dbReference type="Proteomes" id="UP000322927">
    <property type="component" value="Chromosome"/>
</dbReference>
<feature type="region of interest" description="Disordered" evidence="1">
    <location>
        <begin position="243"/>
        <end position="268"/>
    </location>
</feature>
<dbReference type="OrthoDB" id="2897833at2"/>